<dbReference type="EMBL" id="KV427608">
    <property type="protein sequence ID" value="KZT10790.1"/>
    <property type="molecule type" value="Genomic_DNA"/>
</dbReference>
<evidence type="ECO:0000313" key="1">
    <source>
        <dbReference type="EMBL" id="KZT10790.1"/>
    </source>
</evidence>
<reference evidence="1 2" key="1">
    <citation type="journal article" date="2016" name="Mol. Biol. Evol.">
        <title>Comparative Genomics of Early-Diverging Mushroom-Forming Fungi Provides Insights into the Origins of Lignocellulose Decay Capabilities.</title>
        <authorList>
            <person name="Nagy L.G."/>
            <person name="Riley R."/>
            <person name="Tritt A."/>
            <person name="Adam C."/>
            <person name="Daum C."/>
            <person name="Floudas D."/>
            <person name="Sun H."/>
            <person name="Yadav J.S."/>
            <person name="Pangilinan J."/>
            <person name="Larsson K.H."/>
            <person name="Matsuura K."/>
            <person name="Barry K."/>
            <person name="Labutti K."/>
            <person name="Kuo R."/>
            <person name="Ohm R.A."/>
            <person name="Bhattacharya S.S."/>
            <person name="Shirouzu T."/>
            <person name="Yoshinaga Y."/>
            <person name="Martin F.M."/>
            <person name="Grigoriev I.V."/>
            <person name="Hibbett D.S."/>
        </authorList>
    </citation>
    <scope>NUCLEOTIDE SEQUENCE [LARGE SCALE GENOMIC DNA]</scope>
    <source>
        <strain evidence="1 2">93-53</strain>
    </source>
</reference>
<sequence>MEGLVTHTVMSFHEEEDHPDVSIINFALPRAERSRSDTDRTVSDVPFDCLSDSAAIWNLAAQTKLPLPCCIRGLPDVRLPKPQRTVECPANFGRLEPNLEELGHFFNRHSRSISVFDVSLFLQVSCM</sequence>
<dbReference type="InParanoid" id="A0A165GTH1"/>
<accession>A0A165GTH1</accession>
<gene>
    <name evidence="1" type="ORF">LAESUDRAFT_721170</name>
</gene>
<evidence type="ECO:0000313" key="2">
    <source>
        <dbReference type="Proteomes" id="UP000076871"/>
    </source>
</evidence>
<dbReference type="GeneID" id="63824996"/>
<dbReference type="RefSeq" id="XP_040768530.1">
    <property type="nucleotide sequence ID" value="XM_040907967.1"/>
</dbReference>
<dbReference type="AlphaFoldDB" id="A0A165GTH1"/>
<organism evidence="1 2">
    <name type="scientific">Laetiporus sulphureus 93-53</name>
    <dbReference type="NCBI Taxonomy" id="1314785"/>
    <lineage>
        <taxon>Eukaryota</taxon>
        <taxon>Fungi</taxon>
        <taxon>Dikarya</taxon>
        <taxon>Basidiomycota</taxon>
        <taxon>Agaricomycotina</taxon>
        <taxon>Agaricomycetes</taxon>
        <taxon>Polyporales</taxon>
        <taxon>Laetiporus</taxon>
    </lineage>
</organism>
<protein>
    <submittedName>
        <fullName evidence="1">Uncharacterized protein</fullName>
    </submittedName>
</protein>
<keyword evidence="2" id="KW-1185">Reference proteome</keyword>
<dbReference type="Proteomes" id="UP000076871">
    <property type="component" value="Unassembled WGS sequence"/>
</dbReference>
<name>A0A165GTH1_9APHY</name>
<proteinExistence type="predicted"/>